<gene>
    <name evidence="1" type="ORF">KVT40_007312</name>
</gene>
<evidence type="ECO:0000313" key="1">
    <source>
        <dbReference type="EMBL" id="KAG8624245.1"/>
    </source>
</evidence>
<reference evidence="1" key="1">
    <citation type="submission" date="2021-07" db="EMBL/GenBank/DDBJ databases">
        <title>Elsinoe batatas strain:CRI-CJ2 Genome sequencing and assembly.</title>
        <authorList>
            <person name="Huang L."/>
        </authorList>
    </citation>
    <scope>NUCLEOTIDE SEQUENCE</scope>
    <source>
        <strain evidence="1">CRI-CJ2</strain>
    </source>
</reference>
<dbReference type="AlphaFoldDB" id="A0A8K0KVV6"/>
<dbReference type="EMBL" id="JAESVG020000009">
    <property type="protein sequence ID" value="KAG8624245.1"/>
    <property type="molecule type" value="Genomic_DNA"/>
</dbReference>
<dbReference type="Proteomes" id="UP000809789">
    <property type="component" value="Unassembled WGS sequence"/>
</dbReference>
<sequence length="106" mass="12094">MLSRFRMEQNLDSHYDTDLANHCRTGLRCLSVTSPLFHEYDKQDRGSSDTSDGGARDSDIKIYKTFTKSTRDFLADRYGYDAVQSETWLSPPEFAARFVEAKGQGL</sequence>
<protein>
    <submittedName>
        <fullName evidence="1">Uncharacterized protein</fullName>
    </submittedName>
</protein>
<evidence type="ECO:0000313" key="2">
    <source>
        <dbReference type="Proteomes" id="UP000809789"/>
    </source>
</evidence>
<dbReference type="OrthoDB" id="47375at2759"/>
<keyword evidence="2" id="KW-1185">Reference proteome</keyword>
<name>A0A8K0KVV6_9PEZI</name>
<proteinExistence type="predicted"/>
<organism evidence="1 2">
    <name type="scientific">Elsinoe batatas</name>
    <dbReference type="NCBI Taxonomy" id="2601811"/>
    <lineage>
        <taxon>Eukaryota</taxon>
        <taxon>Fungi</taxon>
        <taxon>Dikarya</taxon>
        <taxon>Ascomycota</taxon>
        <taxon>Pezizomycotina</taxon>
        <taxon>Dothideomycetes</taxon>
        <taxon>Dothideomycetidae</taxon>
        <taxon>Myriangiales</taxon>
        <taxon>Elsinoaceae</taxon>
        <taxon>Elsinoe</taxon>
    </lineage>
</organism>
<accession>A0A8K0KVV6</accession>
<comment type="caution">
    <text evidence="1">The sequence shown here is derived from an EMBL/GenBank/DDBJ whole genome shotgun (WGS) entry which is preliminary data.</text>
</comment>